<gene>
    <name evidence="3" type="ORF">PECAL_6P08770</name>
</gene>
<dbReference type="EMBL" id="CAKKNE010000006">
    <property type="protein sequence ID" value="CAH0379267.1"/>
    <property type="molecule type" value="Genomic_DNA"/>
</dbReference>
<keyword evidence="2" id="KW-0732">Signal</keyword>
<name>A0A8J2T1G5_9STRA</name>
<evidence type="ECO:0000313" key="3">
    <source>
        <dbReference type="EMBL" id="CAH0379267.1"/>
    </source>
</evidence>
<dbReference type="Proteomes" id="UP000789595">
    <property type="component" value="Unassembled WGS sequence"/>
</dbReference>
<keyword evidence="1" id="KW-0812">Transmembrane</keyword>
<organism evidence="3 4">
    <name type="scientific">Pelagomonas calceolata</name>
    <dbReference type="NCBI Taxonomy" id="35677"/>
    <lineage>
        <taxon>Eukaryota</taxon>
        <taxon>Sar</taxon>
        <taxon>Stramenopiles</taxon>
        <taxon>Ochrophyta</taxon>
        <taxon>Pelagophyceae</taxon>
        <taxon>Pelagomonadales</taxon>
        <taxon>Pelagomonadaceae</taxon>
        <taxon>Pelagomonas</taxon>
    </lineage>
</organism>
<proteinExistence type="predicted"/>
<feature type="chain" id="PRO_5035320437" description="SGNH domain-containing protein" evidence="2">
    <location>
        <begin position="21"/>
        <end position="664"/>
    </location>
</feature>
<evidence type="ECO:0000256" key="2">
    <source>
        <dbReference type="SAM" id="SignalP"/>
    </source>
</evidence>
<dbReference type="AlphaFoldDB" id="A0A8J2T1G5"/>
<accession>A0A8J2T1G5</accession>
<feature type="transmembrane region" description="Helical" evidence="1">
    <location>
        <begin position="313"/>
        <end position="337"/>
    </location>
</feature>
<comment type="caution">
    <text evidence="3">The sequence shown here is derived from an EMBL/GenBank/DDBJ whole genome shotgun (WGS) entry which is preliminary data.</text>
</comment>
<evidence type="ECO:0000313" key="4">
    <source>
        <dbReference type="Proteomes" id="UP000789595"/>
    </source>
</evidence>
<keyword evidence="4" id="KW-1185">Reference proteome</keyword>
<feature type="transmembrane region" description="Helical" evidence="1">
    <location>
        <begin position="609"/>
        <end position="630"/>
    </location>
</feature>
<sequence>MEPKAMVLVAAAALLRWAAALDCNCSAPPANLHAYDSLIIGDATATAYGREAARINLNLSRVLAAFPNAGNEDACATSAGLVACLDPYLARSWRAVHVNYGREDARRNVSAADYARNLETLRDMLLARTTWKLTWASSVPRGVPDVRRLDAAAERVFARNASFDDLSAVLDTNCRLENGSGYPETAGCPRLQRGDGALKQRGAYLLGLNVAASTLAISAAAAEINDVHDEGGSSSSDGDEGLPEWAVVGISYSTCLLFVGVAGTVALFWRRRKRRRIDDDEALLEPLLVENSQRTHGVVFDQRSARVHEGGKVMCGGWCSICVLLAAFWTVLLLYHFPLHQEGDHNCASRCPADANVLFGDNAVDANYSKPNLLFVGDSISGQIEPQARRLLAAHDLGTTLFASTGKDGYCGTSVGLLACVDPYLAAGNFTVAHVNWGMRDIAWKMYAKVTRGAYAAHMETLYWKLRSSMPPNATIIWATTTPVPPSYNNRKNSDVLEVNDIIRSLFGPAGKYREVIINDQYGTLVDACASRRNASDCFPETCDCPEVHKHEDIHLSELGARALGVAAAAKVATYRAGHFVQTAPWTDRRDTRDRDTWQSQLTAWQLALLFQAMLVVFAIAAVGCCLGFAHRRRRAAVTPSATYGAFDAFDKLFTPPAVPTSVF</sequence>
<evidence type="ECO:0000256" key="1">
    <source>
        <dbReference type="SAM" id="Phobius"/>
    </source>
</evidence>
<dbReference type="SUPFAM" id="SSF52266">
    <property type="entry name" value="SGNH hydrolase"/>
    <property type="match status" value="2"/>
</dbReference>
<dbReference type="Gene3D" id="3.40.50.1110">
    <property type="entry name" value="SGNH hydrolase"/>
    <property type="match status" value="1"/>
</dbReference>
<keyword evidence="1" id="KW-1133">Transmembrane helix</keyword>
<reference evidence="3" key="1">
    <citation type="submission" date="2021-11" db="EMBL/GenBank/DDBJ databases">
        <authorList>
            <consortium name="Genoscope - CEA"/>
            <person name="William W."/>
        </authorList>
    </citation>
    <scope>NUCLEOTIDE SEQUENCE</scope>
</reference>
<protein>
    <recommendedName>
        <fullName evidence="5">SGNH domain-containing protein</fullName>
    </recommendedName>
</protein>
<feature type="signal peptide" evidence="2">
    <location>
        <begin position="1"/>
        <end position="20"/>
    </location>
</feature>
<feature type="transmembrane region" description="Helical" evidence="1">
    <location>
        <begin position="245"/>
        <end position="269"/>
    </location>
</feature>
<evidence type="ECO:0008006" key="5">
    <source>
        <dbReference type="Google" id="ProtNLM"/>
    </source>
</evidence>
<dbReference type="InterPro" id="IPR036514">
    <property type="entry name" value="SGNH_hydro_sf"/>
</dbReference>
<keyword evidence="1" id="KW-0472">Membrane</keyword>